<dbReference type="GO" id="GO:0016757">
    <property type="term" value="F:glycosyltransferase activity"/>
    <property type="evidence" value="ECO:0007669"/>
    <property type="project" value="InterPro"/>
</dbReference>
<dbReference type="InterPro" id="IPR004263">
    <property type="entry name" value="Exostosin"/>
</dbReference>
<dbReference type="KEGG" id="ehx:EMIHUDRAFT_104417"/>
<reference evidence="3" key="2">
    <citation type="submission" date="2024-10" db="UniProtKB">
        <authorList>
            <consortium name="EnsemblProtists"/>
        </authorList>
    </citation>
    <scope>IDENTIFICATION</scope>
</reference>
<dbReference type="Pfam" id="PF03016">
    <property type="entry name" value="Exostosin_GT47"/>
    <property type="match status" value="1"/>
</dbReference>
<dbReference type="STRING" id="2903.R1DC41"/>
<dbReference type="RefSeq" id="XP_005764574.1">
    <property type="nucleotide sequence ID" value="XM_005764517.1"/>
</dbReference>
<reference evidence="4" key="1">
    <citation type="journal article" date="2013" name="Nature">
        <title>Pan genome of the phytoplankton Emiliania underpins its global distribution.</title>
        <authorList>
            <person name="Read B.A."/>
            <person name="Kegel J."/>
            <person name="Klute M.J."/>
            <person name="Kuo A."/>
            <person name="Lefebvre S.C."/>
            <person name="Maumus F."/>
            <person name="Mayer C."/>
            <person name="Miller J."/>
            <person name="Monier A."/>
            <person name="Salamov A."/>
            <person name="Young J."/>
            <person name="Aguilar M."/>
            <person name="Claverie J.M."/>
            <person name="Frickenhaus S."/>
            <person name="Gonzalez K."/>
            <person name="Herman E.K."/>
            <person name="Lin Y.C."/>
            <person name="Napier J."/>
            <person name="Ogata H."/>
            <person name="Sarno A.F."/>
            <person name="Shmutz J."/>
            <person name="Schroeder D."/>
            <person name="de Vargas C."/>
            <person name="Verret F."/>
            <person name="von Dassow P."/>
            <person name="Valentin K."/>
            <person name="Van de Peer Y."/>
            <person name="Wheeler G."/>
            <person name="Dacks J.B."/>
            <person name="Delwiche C.F."/>
            <person name="Dyhrman S.T."/>
            <person name="Glockner G."/>
            <person name="John U."/>
            <person name="Richards T."/>
            <person name="Worden A.Z."/>
            <person name="Zhang X."/>
            <person name="Grigoriev I.V."/>
            <person name="Allen A.E."/>
            <person name="Bidle K."/>
            <person name="Borodovsky M."/>
            <person name="Bowler C."/>
            <person name="Brownlee C."/>
            <person name="Cock J.M."/>
            <person name="Elias M."/>
            <person name="Gladyshev V.N."/>
            <person name="Groth M."/>
            <person name="Guda C."/>
            <person name="Hadaegh A."/>
            <person name="Iglesias-Rodriguez M.D."/>
            <person name="Jenkins J."/>
            <person name="Jones B.M."/>
            <person name="Lawson T."/>
            <person name="Leese F."/>
            <person name="Lindquist E."/>
            <person name="Lobanov A."/>
            <person name="Lomsadze A."/>
            <person name="Malik S.B."/>
            <person name="Marsh M.E."/>
            <person name="Mackinder L."/>
            <person name="Mock T."/>
            <person name="Mueller-Roeber B."/>
            <person name="Pagarete A."/>
            <person name="Parker M."/>
            <person name="Probert I."/>
            <person name="Quesneville H."/>
            <person name="Raines C."/>
            <person name="Rensing S.A."/>
            <person name="Riano-Pachon D.M."/>
            <person name="Richier S."/>
            <person name="Rokitta S."/>
            <person name="Shiraiwa Y."/>
            <person name="Soanes D.M."/>
            <person name="van der Giezen M."/>
            <person name="Wahlund T.M."/>
            <person name="Williams B."/>
            <person name="Wilson W."/>
            <person name="Wolfe G."/>
            <person name="Wurch L.L."/>
        </authorList>
    </citation>
    <scope>NUCLEOTIDE SEQUENCE</scope>
</reference>
<dbReference type="Proteomes" id="UP000013827">
    <property type="component" value="Unassembled WGS sequence"/>
</dbReference>
<dbReference type="eggNOG" id="ENOG502T18Y">
    <property type="taxonomic scope" value="Eukaryota"/>
</dbReference>
<name>A0A0D3ILL0_EMIH1</name>
<feature type="domain" description="Exostosin GT47" evidence="2">
    <location>
        <begin position="137"/>
        <end position="395"/>
    </location>
</feature>
<comment type="similarity">
    <text evidence="1">Belongs to the glycosyltransferase 47 family.</text>
</comment>
<dbReference type="PANTHER" id="PTHR11062:SF281">
    <property type="entry name" value="EXOSTOSIN-LIKE 2"/>
    <property type="match status" value="1"/>
</dbReference>
<sequence length="484" mass="52096">MCNGADSEVRTTTVEGCEAHCERVRCACFHFRRSVCSFALVLATPSLQPTSRGYVAHLRVGAQPPPQLAARHTGAGCASSPQRQGSPPAFYLYEEPALEWGERLSRCFEAARGMPPWALAVNDSAHQRDGAPPIQLAHGLWLYQALRQHPARTRIPERAALYVVPAYGSLSEATGGCDGQTHLNRMEAAASALRTSPWHLLLASTLPEDRNALGALGELAATSGAVALCADSRSCARGFQRRVVIPPLPLPPLATLAVQLQTARQMPTSLFFRGLHAKSHEAQELRARLWTLRQLPGAAVKFTRGGSASLEPDTRRWSGGSAVPFNAYAYARAALRSDFCVVVRGDGQNAGRMLVDAVAAGCVPLVIGDKTVLPFRKRQGGPLPYADFTVGVDELEYMRYPAETVRKALEEAAPRLPQLRAALLAARERLLLGYGDAPLRYNMSLARGADTLLRAVGQLICPRNPASLSSCIGEQAGTGATVFF</sequence>
<evidence type="ECO:0000256" key="1">
    <source>
        <dbReference type="ARBA" id="ARBA00010271"/>
    </source>
</evidence>
<accession>A0A0D3ILL0</accession>
<dbReference type="PaxDb" id="2903-EOD12145"/>
<dbReference type="PANTHER" id="PTHR11062">
    <property type="entry name" value="EXOSTOSIN HEPARAN SULFATE GLYCOSYLTRANSFERASE -RELATED"/>
    <property type="match status" value="1"/>
</dbReference>
<dbReference type="HOGENOM" id="CLU_564344_0_0_1"/>
<dbReference type="EnsemblProtists" id="EOD12145">
    <property type="protein sequence ID" value="EOD12145"/>
    <property type="gene ID" value="EMIHUDRAFT_104417"/>
</dbReference>
<protein>
    <recommendedName>
        <fullName evidence="2">Exostosin GT47 domain-containing protein</fullName>
    </recommendedName>
</protein>
<dbReference type="OMA" id="WALAVND"/>
<dbReference type="AlphaFoldDB" id="A0A0D3ILL0"/>
<proteinExistence type="inferred from homology"/>
<evidence type="ECO:0000313" key="3">
    <source>
        <dbReference type="EnsemblProtists" id="EOD12145"/>
    </source>
</evidence>
<organism evidence="3 4">
    <name type="scientific">Emiliania huxleyi (strain CCMP1516)</name>
    <dbReference type="NCBI Taxonomy" id="280463"/>
    <lineage>
        <taxon>Eukaryota</taxon>
        <taxon>Haptista</taxon>
        <taxon>Haptophyta</taxon>
        <taxon>Prymnesiophyceae</taxon>
        <taxon>Isochrysidales</taxon>
        <taxon>Noelaerhabdaceae</taxon>
        <taxon>Emiliania</taxon>
    </lineage>
</organism>
<dbReference type="GeneID" id="17258266"/>
<keyword evidence="4" id="KW-1185">Reference proteome</keyword>
<evidence type="ECO:0000259" key="2">
    <source>
        <dbReference type="Pfam" id="PF03016"/>
    </source>
</evidence>
<evidence type="ECO:0000313" key="4">
    <source>
        <dbReference type="Proteomes" id="UP000013827"/>
    </source>
</evidence>
<dbReference type="InterPro" id="IPR040911">
    <property type="entry name" value="Exostosin_GT47"/>
</dbReference>